<evidence type="ECO:0000313" key="2">
    <source>
        <dbReference type="Proteomes" id="UP000814033"/>
    </source>
</evidence>
<proteinExistence type="predicted"/>
<name>A0ACB8RQD4_9AGAM</name>
<dbReference type="Proteomes" id="UP000814033">
    <property type="component" value="Unassembled WGS sequence"/>
</dbReference>
<dbReference type="EMBL" id="MU275942">
    <property type="protein sequence ID" value="KAI0045765.1"/>
    <property type="molecule type" value="Genomic_DNA"/>
</dbReference>
<reference evidence="1" key="1">
    <citation type="submission" date="2021-02" db="EMBL/GenBank/DDBJ databases">
        <authorList>
            <consortium name="DOE Joint Genome Institute"/>
            <person name="Ahrendt S."/>
            <person name="Looney B.P."/>
            <person name="Miyauchi S."/>
            <person name="Morin E."/>
            <person name="Drula E."/>
            <person name="Courty P.E."/>
            <person name="Chicoki N."/>
            <person name="Fauchery L."/>
            <person name="Kohler A."/>
            <person name="Kuo A."/>
            <person name="Labutti K."/>
            <person name="Pangilinan J."/>
            <person name="Lipzen A."/>
            <person name="Riley R."/>
            <person name="Andreopoulos W."/>
            <person name="He G."/>
            <person name="Johnson J."/>
            <person name="Barry K.W."/>
            <person name="Grigoriev I.V."/>
            <person name="Nagy L."/>
            <person name="Hibbett D."/>
            <person name="Henrissat B."/>
            <person name="Matheny P.B."/>
            <person name="Labbe J."/>
            <person name="Martin F."/>
        </authorList>
    </citation>
    <scope>NUCLEOTIDE SEQUENCE</scope>
    <source>
        <strain evidence="1">FP105234-sp</strain>
    </source>
</reference>
<evidence type="ECO:0000313" key="1">
    <source>
        <dbReference type="EMBL" id="KAI0045765.1"/>
    </source>
</evidence>
<keyword evidence="1" id="KW-0378">Hydrolase</keyword>
<keyword evidence="2" id="KW-1185">Reference proteome</keyword>
<keyword evidence="1" id="KW-0645">Protease</keyword>
<reference evidence="1" key="2">
    <citation type="journal article" date="2022" name="New Phytol.">
        <title>Evolutionary transition to the ectomycorrhizal habit in the genomes of a hyperdiverse lineage of mushroom-forming fungi.</title>
        <authorList>
            <person name="Looney B."/>
            <person name="Miyauchi S."/>
            <person name="Morin E."/>
            <person name="Drula E."/>
            <person name="Courty P.E."/>
            <person name="Kohler A."/>
            <person name="Kuo A."/>
            <person name="LaButti K."/>
            <person name="Pangilinan J."/>
            <person name="Lipzen A."/>
            <person name="Riley R."/>
            <person name="Andreopoulos W."/>
            <person name="He G."/>
            <person name="Johnson J."/>
            <person name="Nolan M."/>
            <person name="Tritt A."/>
            <person name="Barry K.W."/>
            <person name="Grigoriev I.V."/>
            <person name="Nagy L.G."/>
            <person name="Hibbett D."/>
            <person name="Henrissat B."/>
            <person name="Matheny P.B."/>
            <person name="Labbe J."/>
            <person name="Martin F.M."/>
        </authorList>
    </citation>
    <scope>NUCLEOTIDE SEQUENCE</scope>
    <source>
        <strain evidence="1">FP105234-sp</strain>
    </source>
</reference>
<sequence>MARSYLLLASLISVACAIPNVERDTFVHVRRDSAPAGFVHVGAAPDSQVLTLRVGVAQSNTAGLIDALYSVSTPGSDQYGQHLSKEDVEALTAPTEATTASVQAWLSSHNVTFARATPAGDWLKLSVTVAQANRLLNTNFATFKNQATGKQTVRTLSYSLPTSLEGKITFVHPTTVFPIQPFGGKNLVFKPNSASKRAPDAAPQSCATEFTPTCLQELYGIPTTSTGQTSNVIAVSGFIDEFANQADLAAFLARFRTDIPSTTTFTTQLIDGGTNPQTRSEAGIEANLDTQYAIGVAGTVPVQFISVGPDNNDDIAGFLDILEFLSGESPVPTVLSTSYSFDEDELPFDLANSVCNAYAALGAQGTSIFFSSGDGGVSGGQSQSCTTFIPTFPSTCPFVTSVGATSGLNPEVAASFSSGGFSNLFPIPDYQASDVSAFLAGLGSTYAGLFNSSGRAFPDISAAGVDVEISWDTEFGTVDGTSCSTPILAGLFGLLNDELISVGKSPLGFLNPFLYANQDIFTDITSGTNPGCGTQGFSTEVGWDPVTGVGSPVYASLRTAAGLT</sequence>
<comment type="caution">
    <text evidence="1">The sequence shown here is derived from an EMBL/GenBank/DDBJ whole genome shotgun (WGS) entry which is preliminary data.</text>
</comment>
<accession>A0ACB8RQD4</accession>
<organism evidence="1 2">
    <name type="scientific">Auriscalpium vulgare</name>
    <dbReference type="NCBI Taxonomy" id="40419"/>
    <lineage>
        <taxon>Eukaryota</taxon>
        <taxon>Fungi</taxon>
        <taxon>Dikarya</taxon>
        <taxon>Basidiomycota</taxon>
        <taxon>Agaricomycotina</taxon>
        <taxon>Agaricomycetes</taxon>
        <taxon>Russulales</taxon>
        <taxon>Auriscalpiaceae</taxon>
        <taxon>Auriscalpium</taxon>
    </lineage>
</organism>
<gene>
    <name evidence="1" type="ORF">FA95DRAFT_87952</name>
</gene>
<protein>
    <submittedName>
        <fullName evidence="1">Family S53 protease</fullName>
    </submittedName>
</protein>